<dbReference type="InterPro" id="IPR049316">
    <property type="entry name" value="GDC-P_C"/>
</dbReference>
<comment type="cofactor">
    <cofactor evidence="1 8">
        <name>pyridoxal 5'-phosphate</name>
        <dbReference type="ChEBI" id="CHEBI:597326"/>
    </cofactor>
</comment>
<dbReference type="Pfam" id="PF21478">
    <property type="entry name" value="GcvP2_C"/>
    <property type="match status" value="1"/>
</dbReference>
<comment type="similarity">
    <text evidence="3 8">Belongs to the GcvP family.</text>
</comment>
<dbReference type="InterPro" id="IPR015422">
    <property type="entry name" value="PyrdxlP-dep_Trfase_small"/>
</dbReference>
<dbReference type="InterPro" id="IPR015424">
    <property type="entry name" value="PyrdxlP-dep_Trfase"/>
</dbReference>
<comment type="catalytic activity">
    <reaction evidence="7 8">
        <text>N(6)-[(R)-lipoyl]-L-lysyl-[glycine-cleavage complex H protein] + glycine + H(+) = N(6)-[(R)-S(8)-aminomethyldihydrolipoyl]-L-lysyl-[glycine-cleavage complex H protein] + CO2</text>
        <dbReference type="Rhea" id="RHEA:24304"/>
        <dbReference type="Rhea" id="RHEA-COMP:10494"/>
        <dbReference type="Rhea" id="RHEA-COMP:10495"/>
        <dbReference type="ChEBI" id="CHEBI:15378"/>
        <dbReference type="ChEBI" id="CHEBI:16526"/>
        <dbReference type="ChEBI" id="CHEBI:57305"/>
        <dbReference type="ChEBI" id="CHEBI:83099"/>
        <dbReference type="ChEBI" id="CHEBI:83143"/>
        <dbReference type="EC" id="1.4.4.2"/>
    </reaction>
</comment>
<dbReference type="NCBIfam" id="NF001696">
    <property type="entry name" value="PRK00451.1"/>
    <property type="match status" value="1"/>
</dbReference>
<dbReference type="EC" id="1.4.4.2" evidence="8"/>
<evidence type="ECO:0000256" key="3">
    <source>
        <dbReference type="ARBA" id="ARBA00010756"/>
    </source>
</evidence>
<evidence type="ECO:0000259" key="10">
    <source>
        <dbReference type="Pfam" id="PF21478"/>
    </source>
</evidence>
<evidence type="ECO:0000256" key="4">
    <source>
        <dbReference type="ARBA" id="ARBA00011690"/>
    </source>
</evidence>
<keyword evidence="5 8" id="KW-0663">Pyridoxal phosphate</keyword>
<feature type="domain" description="Glycine dehydrogenase C-terminal" evidence="10">
    <location>
        <begin position="793"/>
        <end position="914"/>
    </location>
</feature>
<dbReference type="SUPFAM" id="SSF53383">
    <property type="entry name" value="PLP-dependent transferases"/>
    <property type="match status" value="2"/>
</dbReference>
<dbReference type="Proteomes" id="UP001604335">
    <property type="component" value="Unassembled WGS sequence"/>
</dbReference>
<evidence type="ECO:0000256" key="5">
    <source>
        <dbReference type="ARBA" id="ARBA00022898"/>
    </source>
</evidence>
<dbReference type="InterPro" id="IPR020581">
    <property type="entry name" value="GDC_P"/>
</dbReference>
<evidence type="ECO:0000256" key="1">
    <source>
        <dbReference type="ARBA" id="ARBA00001933"/>
    </source>
</evidence>
<dbReference type="InterPro" id="IPR015421">
    <property type="entry name" value="PyrdxlP-dep_Trfase_major"/>
</dbReference>
<feature type="modified residue" description="N6-(pyridoxal phosphate)lysine" evidence="8">
    <location>
        <position position="717"/>
    </location>
</feature>
<dbReference type="HAMAP" id="MF_00711">
    <property type="entry name" value="GcvP"/>
    <property type="match status" value="1"/>
</dbReference>
<dbReference type="PANTHER" id="PTHR11773">
    <property type="entry name" value="GLYCINE DEHYDROGENASE, DECARBOXYLATING"/>
    <property type="match status" value="1"/>
</dbReference>
<protein>
    <recommendedName>
        <fullName evidence="8">Glycine dehydrogenase (decarboxylating)</fullName>
        <ecNumber evidence="8">1.4.4.2</ecNumber>
    </recommendedName>
    <alternativeName>
        <fullName evidence="8">Glycine cleavage system P-protein</fullName>
    </alternativeName>
    <alternativeName>
        <fullName evidence="8">Glycine decarboxylase</fullName>
    </alternativeName>
    <alternativeName>
        <fullName evidence="8">Glycine dehydrogenase (aminomethyl-transferring)</fullName>
    </alternativeName>
</protein>
<gene>
    <name evidence="8 11" type="primary">gcvP</name>
    <name evidence="11" type="ORF">VPK24_05250</name>
</gene>
<evidence type="ECO:0000259" key="9">
    <source>
        <dbReference type="Pfam" id="PF02347"/>
    </source>
</evidence>
<dbReference type="PANTHER" id="PTHR11773:SF1">
    <property type="entry name" value="GLYCINE DEHYDROGENASE (DECARBOXYLATING), MITOCHONDRIAL"/>
    <property type="match status" value="1"/>
</dbReference>
<keyword evidence="12" id="KW-1185">Reference proteome</keyword>
<evidence type="ECO:0000313" key="11">
    <source>
        <dbReference type="EMBL" id="MFG3817034.1"/>
    </source>
</evidence>
<dbReference type="NCBIfam" id="NF003346">
    <property type="entry name" value="PRK04366.1"/>
    <property type="match status" value="1"/>
</dbReference>
<feature type="domain" description="Glycine cleavage system P-protein N-terminal" evidence="9">
    <location>
        <begin position="27"/>
        <end position="461"/>
    </location>
</feature>
<dbReference type="Gene3D" id="3.90.1150.10">
    <property type="entry name" value="Aspartate Aminotransferase, domain 1"/>
    <property type="match status" value="2"/>
</dbReference>
<reference evidence="12" key="1">
    <citation type="journal article" date="2024" name="Algal Res.">
        <title>Biochemical, toxicological and genomic investigation of a high-biomass producing Limnothrix strain isolated from Italian shallow drinking water reservoir.</title>
        <authorList>
            <person name="Simonazzi M."/>
            <person name="Shishido T.K."/>
            <person name="Delbaje E."/>
            <person name="Wahlsten M."/>
            <person name="Fewer D.P."/>
            <person name="Sivonen K."/>
            <person name="Pezzolesi L."/>
            <person name="Pistocchi R."/>
        </authorList>
    </citation>
    <scope>NUCLEOTIDE SEQUENCE [LARGE SCALE GENOMIC DNA]</scope>
    <source>
        <strain evidence="12">LRLZ20PSL1</strain>
    </source>
</reference>
<sequence length="975" mass="105657">MASGFVSQSIAPGATFPSADPHQFAVRHIGPDPIETAAMLEAMGLESIAQLIDKTIPADIRLNRSLQLPPAMTETAALARLREIASQNQIWRSFIGTGYYGCLVPGVIQRNVLENPGWYTAYTPYQAEIAQGRLEALLNFQTLVCDLTGLEVANASLLDEATAAAEAMALSYGATKSKTARAFVADRGCHPQTIALLQTRAQPLGIQVIVTDWRSLTAEDWTARGIFGAIVQYPTTLGAIEDYRQLVEQAHAADALVTAATDLLALTLLEPPGDWGADIAIGSSQRFGVPLGYGGPHAAFFATRDRFKRQMPGRIVGVSKDAQGKPALRLSLQTREQHIRRDKATSNICTAQVLLAVMAAMYATYHGPAGLRAIAQRVRHQTVSLAQALQSLGYDLAETAQLFDTIALKPTARSPHRSAAEVQISAEVRQVNLRYLPDGAIALSLDETTTEQDLEQLIKIFGGQAIAPVEPPALTRSRTSDYLTHPVFNRYHSETELLRYLHRLEAKDLALNQSMIPLGSCTMKLNATAEMIPVTWPEFGNLHPHAPRSQAAGYQILFEELEQDLAEITGFAAVSLQPNAGSQGEYAGLLTIRHYHAARGQGDRTVCLIPQSAHGTNPASAVMVGLQVVPVACDANGNIDLDDLRAKADQHADHLGALMITYPSTHGVFETAIREICAIVHDRGGQVYMDGANLNAQVGLCRPGDFGADVCHLNLHKTFCIPHGGGGPGMGPIGVAAHLAPFLPPTDWQAIAQAPTGDGSIGLVSAAPFGSASILPISWMYIRMMGADGLKRATELAILNANYIAHRLDRHFPVLYRGEAGFVAHECILDLRSVKQSAAIEVDDIAKRLMDYGFHAPTVSWPVLGTIMVEPTESESKAEIDRFCDALIAIREEIRAIESGSMPRDNNALKHAPHTAEVLLKADWDRPYSREQGAYPAPWTREVKYWPPVSRIDNAWGDRNLVCSCLPMEAYAEPS</sequence>
<comment type="caution">
    <text evidence="11">The sequence shown here is derived from an EMBL/GenBank/DDBJ whole genome shotgun (WGS) entry which is preliminary data.</text>
</comment>
<dbReference type="EMBL" id="JAZAQF010000028">
    <property type="protein sequence ID" value="MFG3817034.1"/>
    <property type="molecule type" value="Genomic_DNA"/>
</dbReference>
<name>A0ABW7C769_9CYAN</name>
<dbReference type="InterPro" id="IPR049315">
    <property type="entry name" value="GDC-P_N"/>
</dbReference>
<dbReference type="InterPro" id="IPR003437">
    <property type="entry name" value="GcvP"/>
</dbReference>
<comment type="function">
    <text evidence="2 8">The glycine cleavage system catalyzes the degradation of glycine. The P protein binds the alpha-amino group of glycine through its pyridoxal phosphate cofactor; CO(2) is released and the remaining methylamine moiety is then transferred to the lipoamide cofactor of the H protein.</text>
</comment>
<evidence type="ECO:0000256" key="2">
    <source>
        <dbReference type="ARBA" id="ARBA00003788"/>
    </source>
</evidence>
<dbReference type="Pfam" id="PF02347">
    <property type="entry name" value="GDC-P"/>
    <property type="match status" value="1"/>
</dbReference>
<dbReference type="NCBIfam" id="TIGR00461">
    <property type="entry name" value="gcvP"/>
    <property type="match status" value="1"/>
</dbReference>
<dbReference type="CDD" id="cd00613">
    <property type="entry name" value="GDC-P"/>
    <property type="match status" value="2"/>
</dbReference>
<organism evidence="11 12">
    <name type="scientific">Limnothrix redekei LRLZ20PSL1</name>
    <dbReference type="NCBI Taxonomy" id="3112953"/>
    <lineage>
        <taxon>Bacteria</taxon>
        <taxon>Bacillati</taxon>
        <taxon>Cyanobacteriota</taxon>
        <taxon>Cyanophyceae</taxon>
        <taxon>Pseudanabaenales</taxon>
        <taxon>Pseudanabaenaceae</taxon>
        <taxon>Limnothrix</taxon>
    </lineage>
</organism>
<evidence type="ECO:0000256" key="7">
    <source>
        <dbReference type="ARBA" id="ARBA00049026"/>
    </source>
</evidence>
<accession>A0ABW7C769</accession>
<evidence type="ECO:0000256" key="8">
    <source>
        <dbReference type="HAMAP-Rule" id="MF_00711"/>
    </source>
</evidence>
<evidence type="ECO:0000256" key="6">
    <source>
        <dbReference type="ARBA" id="ARBA00023002"/>
    </source>
</evidence>
<dbReference type="Gene3D" id="3.40.640.10">
    <property type="entry name" value="Type I PLP-dependent aspartate aminotransferase-like (Major domain)"/>
    <property type="match status" value="2"/>
</dbReference>
<comment type="subunit">
    <text evidence="4 8">The glycine cleavage system is composed of four proteins: P, T, L and H.</text>
</comment>
<dbReference type="GO" id="GO:0004375">
    <property type="term" value="F:glycine dehydrogenase (decarboxylating) activity"/>
    <property type="evidence" value="ECO:0007669"/>
    <property type="project" value="UniProtKB-EC"/>
</dbReference>
<evidence type="ECO:0000313" key="12">
    <source>
        <dbReference type="Proteomes" id="UP001604335"/>
    </source>
</evidence>
<keyword evidence="6 8" id="KW-0560">Oxidoreductase</keyword>
<proteinExistence type="inferred from homology"/>